<dbReference type="EMBL" id="JABZFV010000004">
    <property type="protein sequence ID" value="MBF0934206.1"/>
    <property type="molecule type" value="Genomic_DNA"/>
</dbReference>
<name>A0A929QSE8_ABIDE</name>
<evidence type="ECO:0000313" key="1">
    <source>
        <dbReference type="EMBL" id="MBF0934206.1"/>
    </source>
</evidence>
<dbReference type="AlphaFoldDB" id="A0A929QSE8"/>
<gene>
    <name evidence="1" type="ORF">HXK00_01010</name>
</gene>
<comment type="caution">
    <text evidence="1">The sequence shown here is derived from an EMBL/GenBank/DDBJ whole genome shotgun (WGS) entry which is preliminary data.</text>
</comment>
<evidence type="ECO:0008006" key="3">
    <source>
        <dbReference type="Google" id="ProtNLM"/>
    </source>
</evidence>
<reference evidence="1" key="1">
    <citation type="submission" date="2020-04" db="EMBL/GenBank/DDBJ databases">
        <title>Deep metagenomics examines the oral microbiome during advanced dental caries in children, revealing novel taxa and co-occurrences with host molecules.</title>
        <authorList>
            <person name="Baker J.L."/>
            <person name="Morton J.T."/>
            <person name="Dinis M."/>
            <person name="Alvarez R."/>
            <person name="Tran N.C."/>
            <person name="Knight R."/>
            <person name="Edlund A."/>
        </authorList>
    </citation>
    <scope>NUCLEOTIDE SEQUENCE</scope>
    <source>
        <strain evidence="1">JCVI_23_bin.16</strain>
    </source>
</reference>
<evidence type="ECO:0000313" key="2">
    <source>
        <dbReference type="Proteomes" id="UP000757900"/>
    </source>
</evidence>
<sequence>MEHLTNKQIETITRTVADRIDRANREKSKQHKDYRLRNTELLLKNYRMLRVHCNGIVEDLEVYEDSVYDPSDLDLNSLMKYKAKTAKMLDYFDSIFRAYGELSKYRDGMHRRYQIVARMYVRSDCKQNANELASYFNIDRSTVTRDTKKAIDELSIMLFGIDSFDDLDKLGGE</sequence>
<dbReference type="Proteomes" id="UP000757900">
    <property type="component" value="Unassembled WGS sequence"/>
</dbReference>
<protein>
    <recommendedName>
        <fullName evidence="3">Helix-turn-helix type 11 domain-containing protein</fullName>
    </recommendedName>
</protein>
<accession>A0A929QSE8</accession>
<proteinExistence type="predicted"/>
<organism evidence="1 2">
    <name type="scientific">Abiotrophia defectiva</name>
    <name type="common">Streptococcus defectivus</name>
    <dbReference type="NCBI Taxonomy" id="46125"/>
    <lineage>
        <taxon>Bacteria</taxon>
        <taxon>Bacillati</taxon>
        <taxon>Bacillota</taxon>
        <taxon>Bacilli</taxon>
        <taxon>Lactobacillales</taxon>
        <taxon>Aerococcaceae</taxon>
        <taxon>Abiotrophia</taxon>
    </lineage>
</organism>